<dbReference type="PANTHER" id="PTHR48043:SF159">
    <property type="entry name" value="EG:EG0003.4 PROTEIN-RELATED"/>
    <property type="match status" value="1"/>
</dbReference>
<protein>
    <recommendedName>
        <fullName evidence="5">UDP-glucuronosyltransferase</fullName>
        <ecNumber evidence="5">2.4.1.17</ecNumber>
    </recommendedName>
</protein>
<comment type="subcellular location">
    <subcellularLocation>
        <location evidence="5">Membrane</location>
        <topology evidence="5">Single-pass membrane protein</topology>
    </subcellularLocation>
</comment>
<dbReference type="EC" id="2.4.1.17" evidence="5"/>
<dbReference type="OrthoDB" id="5835829at2759"/>
<dbReference type="InterPro" id="IPR002213">
    <property type="entry name" value="UDP_glucos_trans"/>
</dbReference>
<dbReference type="InterPro" id="IPR050271">
    <property type="entry name" value="UDP-glycosyltransferase"/>
</dbReference>
<sequence length="497" mass="56076">NSARILGVFHAPAYSHYQLGDKILKELASRGHEVTVISPFPEKTPVKNFKQVVLTGAVEELEKIKHNFFERAGTSSFSQILWVDIMGLQFTDDTLSHPNVQKLLKSDEKFDLVIVEQFVNEAFRGFCYRFQAPCVVVSTVGGSRWANPQMGNPAPPSYVPDITLSLSSYMNFCERFYNSLVYLGALLFSHLYTFPKQNEILHKHFPDAPHLYDLYYNTSLMLMNSHVSTQPAVPYVPNMIEIGGYHVSPPKPLPKDLQDYLDNAKEGVIFFSMGSNLRSADLPKEKRDAILRVFSKLKQKVLWKWESETLPGQPSNVKLSKWLPQQSILAHPNVKVFITHGGLLSTIETIYFGVPVVGIPVFGDQEMNVANAEIAGYGIGVPFRALTEETLNSALDKILNDPKYTENAKRRSKIMHDQPTKPLDRAVFWVEYVLRHGGAPHLKTAALNLTWYQYLLLDVVAAVLLVTIILSFTLCKIFKMLCKKKSVKKVATGKKKN</sequence>
<evidence type="ECO:0000256" key="2">
    <source>
        <dbReference type="ARBA" id="ARBA00022676"/>
    </source>
</evidence>
<keyword evidence="5" id="KW-0812">Transmembrane</keyword>
<evidence type="ECO:0000256" key="5">
    <source>
        <dbReference type="RuleBase" id="RU362059"/>
    </source>
</evidence>
<organism evidence="6 7">
    <name type="scientific">Ignelater luminosus</name>
    <name type="common">Cucubano</name>
    <name type="synonym">Pyrophorus luminosus</name>
    <dbReference type="NCBI Taxonomy" id="2038154"/>
    <lineage>
        <taxon>Eukaryota</taxon>
        <taxon>Metazoa</taxon>
        <taxon>Ecdysozoa</taxon>
        <taxon>Arthropoda</taxon>
        <taxon>Hexapoda</taxon>
        <taxon>Insecta</taxon>
        <taxon>Pterygota</taxon>
        <taxon>Neoptera</taxon>
        <taxon>Endopterygota</taxon>
        <taxon>Coleoptera</taxon>
        <taxon>Polyphaga</taxon>
        <taxon>Elateriformia</taxon>
        <taxon>Elateroidea</taxon>
        <taxon>Elateridae</taxon>
        <taxon>Agrypninae</taxon>
        <taxon>Pyrophorini</taxon>
        <taxon>Ignelater</taxon>
    </lineage>
</organism>
<evidence type="ECO:0000313" key="7">
    <source>
        <dbReference type="Proteomes" id="UP000801492"/>
    </source>
</evidence>
<gene>
    <name evidence="6" type="ORF">ILUMI_11721</name>
</gene>
<dbReference type="CDD" id="cd03784">
    <property type="entry name" value="GT1_Gtf-like"/>
    <property type="match status" value="1"/>
</dbReference>
<feature type="non-terminal residue" evidence="6">
    <location>
        <position position="497"/>
    </location>
</feature>
<keyword evidence="5" id="KW-1133">Transmembrane helix</keyword>
<reference evidence="6" key="1">
    <citation type="submission" date="2019-08" db="EMBL/GenBank/DDBJ databases">
        <title>The genome of the North American firefly Photinus pyralis.</title>
        <authorList>
            <consortium name="Photinus pyralis genome working group"/>
            <person name="Fallon T.R."/>
            <person name="Sander Lower S.E."/>
            <person name="Weng J.-K."/>
        </authorList>
    </citation>
    <scope>NUCLEOTIDE SEQUENCE</scope>
    <source>
        <strain evidence="6">TRF0915ILg1</strain>
        <tissue evidence="6">Whole body</tissue>
    </source>
</reference>
<dbReference type="PROSITE" id="PS00375">
    <property type="entry name" value="UDPGT"/>
    <property type="match status" value="1"/>
</dbReference>
<evidence type="ECO:0000256" key="3">
    <source>
        <dbReference type="ARBA" id="ARBA00022679"/>
    </source>
</evidence>
<comment type="catalytic activity">
    <reaction evidence="5">
        <text>glucuronate acceptor + UDP-alpha-D-glucuronate = acceptor beta-D-glucuronoside + UDP + H(+)</text>
        <dbReference type="Rhea" id="RHEA:21032"/>
        <dbReference type="ChEBI" id="CHEBI:15378"/>
        <dbReference type="ChEBI" id="CHEBI:58052"/>
        <dbReference type="ChEBI" id="CHEBI:58223"/>
        <dbReference type="ChEBI" id="CHEBI:132367"/>
        <dbReference type="ChEBI" id="CHEBI:132368"/>
        <dbReference type="EC" id="2.4.1.17"/>
    </reaction>
</comment>
<dbReference type="FunFam" id="3.40.50.2000:FF:000050">
    <property type="entry name" value="UDP-glucuronosyltransferase"/>
    <property type="match status" value="1"/>
</dbReference>
<evidence type="ECO:0000256" key="1">
    <source>
        <dbReference type="ARBA" id="ARBA00009995"/>
    </source>
</evidence>
<dbReference type="Proteomes" id="UP000801492">
    <property type="component" value="Unassembled WGS sequence"/>
</dbReference>
<dbReference type="FunFam" id="3.40.50.2000:FF:000144">
    <property type="entry name" value="UDP-glucuronosyltransferase"/>
    <property type="match status" value="1"/>
</dbReference>
<dbReference type="InterPro" id="IPR035595">
    <property type="entry name" value="UDP_glycos_trans_CS"/>
</dbReference>
<keyword evidence="3 4" id="KW-0808">Transferase</keyword>
<dbReference type="Gene3D" id="3.40.50.2000">
    <property type="entry name" value="Glycogen Phosphorylase B"/>
    <property type="match status" value="2"/>
</dbReference>
<keyword evidence="7" id="KW-1185">Reference proteome</keyword>
<dbReference type="PANTHER" id="PTHR48043">
    <property type="entry name" value="EG:EG0003.4 PROTEIN-RELATED"/>
    <property type="match status" value="1"/>
</dbReference>
<comment type="similarity">
    <text evidence="1 4">Belongs to the UDP-glycosyltransferase family.</text>
</comment>
<dbReference type="Pfam" id="PF00201">
    <property type="entry name" value="UDPGT"/>
    <property type="match status" value="1"/>
</dbReference>
<keyword evidence="2 4" id="KW-0328">Glycosyltransferase</keyword>
<evidence type="ECO:0000313" key="6">
    <source>
        <dbReference type="EMBL" id="KAF2894451.1"/>
    </source>
</evidence>
<keyword evidence="5" id="KW-0472">Membrane</keyword>
<proteinExistence type="inferred from homology"/>
<feature type="transmembrane region" description="Helical" evidence="5">
    <location>
        <begin position="451"/>
        <end position="475"/>
    </location>
</feature>
<dbReference type="EMBL" id="VTPC01006965">
    <property type="protein sequence ID" value="KAF2894451.1"/>
    <property type="molecule type" value="Genomic_DNA"/>
</dbReference>
<dbReference type="AlphaFoldDB" id="A0A8K0GCZ5"/>
<dbReference type="GO" id="GO:0016020">
    <property type="term" value="C:membrane"/>
    <property type="evidence" value="ECO:0007669"/>
    <property type="project" value="UniProtKB-SubCell"/>
</dbReference>
<name>A0A8K0GCZ5_IGNLU</name>
<accession>A0A8K0GCZ5</accession>
<evidence type="ECO:0000256" key="4">
    <source>
        <dbReference type="RuleBase" id="RU003718"/>
    </source>
</evidence>
<comment type="caution">
    <text evidence="6">The sequence shown here is derived from an EMBL/GenBank/DDBJ whole genome shotgun (WGS) entry which is preliminary data.</text>
</comment>
<dbReference type="GO" id="GO:0015020">
    <property type="term" value="F:glucuronosyltransferase activity"/>
    <property type="evidence" value="ECO:0007669"/>
    <property type="project" value="UniProtKB-EC"/>
</dbReference>
<dbReference type="SUPFAM" id="SSF53756">
    <property type="entry name" value="UDP-Glycosyltransferase/glycogen phosphorylase"/>
    <property type="match status" value="1"/>
</dbReference>